<evidence type="ECO:0000256" key="1">
    <source>
        <dbReference type="ARBA" id="ARBA00000085"/>
    </source>
</evidence>
<dbReference type="RefSeq" id="WP_284393839.1">
    <property type="nucleotide sequence ID" value="NZ_BSNG01000003.1"/>
</dbReference>
<dbReference type="InterPro" id="IPR050428">
    <property type="entry name" value="TCS_sensor_his_kinase"/>
</dbReference>
<dbReference type="PANTHER" id="PTHR45436:SF15">
    <property type="entry name" value="SENSOR HISTIDINE KINASE CUSS"/>
    <property type="match status" value="1"/>
</dbReference>
<keyword evidence="10 11" id="KW-0472">Membrane</keyword>
<sequence>MSPTARRSLRGVLTRNMIVMQAIVVLAFVLAASIPIVNLMSGEQRLDGSVVEVIAAAIHRGPDGALTVTETGDLSELYAGYPNFWFFATDGQGHRVSGGIVPIESSALADNLSRIDSANVADVGSPETPVAIIRQHGSAAGRLWIITGGGPPYYTVAILFNAILSPVFGIFILLLSSASLLVIPHFVKRQLKGLDDLSAEADEIDVKQRGTRLSPDQVPSELQPLLRAVNAAFQRLDDGIDRQHRFMADAAHELRTPIAILQVNLEMLPETADKQRLLVNVARLSSMTDQLLDLQRMGLTSAPFQRLDLVELAATVTADVAPLATAAGDEICFQTGADAVHVMGDRDALSRALANLIQNAIMHGGDKARIRVEVCPDGRLQVADSGPGIDQADREEIFEPFHRVVPRQHGAGLGLSIVTDIVRHHHGTLTLADAPEGGALFEISLPLAP</sequence>
<protein>
    <recommendedName>
        <fullName evidence="3">histidine kinase</fullName>
        <ecNumber evidence="3">2.7.13.3</ecNumber>
    </recommendedName>
</protein>
<reference evidence="13" key="1">
    <citation type="journal article" date="2014" name="Int. J. Syst. Evol. Microbiol.">
        <title>Complete genome of a new Firmicutes species belonging to the dominant human colonic microbiota ('Ruminococcus bicirculans') reveals two chromosomes and a selective capacity to utilize plant glucans.</title>
        <authorList>
            <consortium name="NISC Comparative Sequencing Program"/>
            <person name="Wegmann U."/>
            <person name="Louis P."/>
            <person name="Goesmann A."/>
            <person name="Henrissat B."/>
            <person name="Duncan S.H."/>
            <person name="Flint H.J."/>
        </authorList>
    </citation>
    <scope>NUCLEOTIDE SEQUENCE</scope>
    <source>
        <strain evidence="13">NBRC 103855</strain>
    </source>
</reference>
<dbReference type="InterPro" id="IPR004358">
    <property type="entry name" value="Sig_transdc_His_kin-like_C"/>
</dbReference>
<feature type="domain" description="Histidine kinase" evidence="12">
    <location>
        <begin position="249"/>
        <end position="449"/>
    </location>
</feature>
<keyword evidence="7 13" id="KW-0418">Kinase</keyword>
<evidence type="ECO:0000256" key="6">
    <source>
        <dbReference type="ARBA" id="ARBA00022692"/>
    </source>
</evidence>
<dbReference type="Pfam" id="PF02518">
    <property type="entry name" value="HATPase_c"/>
    <property type="match status" value="1"/>
</dbReference>
<dbReference type="Gene3D" id="3.30.565.10">
    <property type="entry name" value="Histidine kinase-like ATPase, C-terminal domain"/>
    <property type="match status" value="1"/>
</dbReference>
<dbReference type="PANTHER" id="PTHR45436">
    <property type="entry name" value="SENSOR HISTIDINE KINASE YKOH"/>
    <property type="match status" value="1"/>
</dbReference>
<dbReference type="InterPro" id="IPR036890">
    <property type="entry name" value="HATPase_C_sf"/>
</dbReference>
<keyword evidence="8 11" id="KW-1133">Transmembrane helix</keyword>
<evidence type="ECO:0000256" key="9">
    <source>
        <dbReference type="ARBA" id="ARBA00023012"/>
    </source>
</evidence>
<dbReference type="SMART" id="SM00388">
    <property type="entry name" value="HisKA"/>
    <property type="match status" value="1"/>
</dbReference>
<name>A0ABQ5UMT2_9HYPH</name>
<evidence type="ECO:0000256" key="4">
    <source>
        <dbReference type="ARBA" id="ARBA00022553"/>
    </source>
</evidence>
<dbReference type="InterPro" id="IPR036097">
    <property type="entry name" value="HisK_dim/P_sf"/>
</dbReference>
<dbReference type="PROSITE" id="PS50109">
    <property type="entry name" value="HIS_KIN"/>
    <property type="match status" value="1"/>
</dbReference>
<dbReference type="SUPFAM" id="SSF47384">
    <property type="entry name" value="Homodimeric domain of signal transducing histidine kinase"/>
    <property type="match status" value="1"/>
</dbReference>
<comment type="catalytic activity">
    <reaction evidence="1">
        <text>ATP + protein L-histidine = ADP + protein N-phospho-L-histidine.</text>
        <dbReference type="EC" id="2.7.13.3"/>
    </reaction>
</comment>
<dbReference type="GO" id="GO:0016301">
    <property type="term" value="F:kinase activity"/>
    <property type="evidence" value="ECO:0007669"/>
    <property type="project" value="UniProtKB-KW"/>
</dbReference>
<organism evidence="13 14">
    <name type="scientific">Devosia yakushimensis</name>
    <dbReference type="NCBI Taxonomy" id="470028"/>
    <lineage>
        <taxon>Bacteria</taxon>
        <taxon>Pseudomonadati</taxon>
        <taxon>Pseudomonadota</taxon>
        <taxon>Alphaproteobacteria</taxon>
        <taxon>Hyphomicrobiales</taxon>
        <taxon>Devosiaceae</taxon>
        <taxon>Devosia</taxon>
    </lineage>
</organism>
<keyword evidence="6 11" id="KW-0812">Transmembrane</keyword>
<evidence type="ECO:0000256" key="10">
    <source>
        <dbReference type="ARBA" id="ARBA00023136"/>
    </source>
</evidence>
<keyword evidence="14" id="KW-1185">Reference proteome</keyword>
<dbReference type="EMBL" id="BSNG01000003">
    <property type="protein sequence ID" value="GLQ12041.1"/>
    <property type="molecule type" value="Genomic_DNA"/>
</dbReference>
<gene>
    <name evidence="13" type="ORF">GCM10007913_39730</name>
</gene>
<evidence type="ECO:0000259" key="12">
    <source>
        <dbReference type="PROSITE" id="PS50109"/>
    </source>
</evidence>
<keyword evidence="5" id="KW-0808">Transferase</keyword>
<dbReference type="SUPFAM" id="SSF55874">
    <property type="entry name" value="ATPase domain of HSP90 chaperone/DNA topoisomerase II/histidine kinase"/>
    <property type="match status" value="1"/>
</dbReference>
<dbReference type="InterPro" id="IPR003661">
    <property type="entry name" value="HisK_dim/P_dom"/>
</dbReference>
<dbReference type="SMART" id="SM00387">
    <property type="entry name" value="HATPase_c"/>
    <property type="match status" value="1"/>
</dbReference>
<dbReference type="Pfam" id="PF00512">
    <property type="entry name" value="HisKA"/>
    <property type="match status" value="1"/>
</dbReference>
<proteinExistence type="predicted"/>
<dbReference type="CDD" id="cd00075">
    <property type="entry name" value="HATPase"/>
    <property type="match status" value="1"/>
</dbReference>
<comment type="subcellular location">
    <subcellularLocation>
        <location evidence="2">Membrane</location>
        <topology evidence="2">Multi-pass membrane protein</topology>
    </subcellularLocation>
</comment>
<evidence type="ECO:0000313" key="14">
    <source>
        <dbReference type="Proteomes" id="UP001161406"/>
    </source>
</evidence>
<feature type="transmembrane region" description="Helical" evidence="11">
    <location>
        <begin position="153"/>
        <end position="183"/>
    </location>
</feature>
<dbReference type="CDD" id="cd00082">
    <property type="entry name" value="HisKA"/>
    <property type="match status" value="1"/>
</dbReference>
<dbReference type="Gene3D" id="1.10.287.130">
    <property type="match status" value="1"/>
</dbReference>
<dbReference type="EC" id="2.7.13.3" evidence="3"/>
<evidence type="ECO:0000256" key="11">
    <source>
        <dbReference type="SAM" id="Phobius"/>
    </source>
</evidence>
<evidence type="ECO:0000313" key="13">
    <source>
        <dbReference type="EMBL" id="GLQ12041.1"/>
    </source>
</evidence>
<dbReference type="InterPro" id="IPR003594">
    <property type="entry name" value="HATPase_dom"/>
</dbReference>
<keyword evidence="9" id="KW-0902">Two-component regulatory system</keyword>
<comment type="caution">
    <text evidence="13">The sequence shown here is derived from an EMBL/GenBank/DDBJ whole genome shotgun (WGS) entry which is preliminary data.</text>
</comment>
<evidence type="ECO:0000256" key="8">
    <source>
        <dbReference type="ARBA" id="ARBA00022989"/>
    </source>
</evidence>
<evidence type="ECO:0000256" key="7">
    <source>
        <dbReference type="ARBA" id="ARBA00022777"/>
    </source>
</evidence>
<dbReference type="InterPro" id="IPR005467">
    <property type="entry name" value="His_kinase_dom"/>
</dbReference>
<evidence type="ECO:0000256" key="2">
    <source>
        <dbReference type="ARBA" id="ARBA00004141"/>
    </source>
</evidence>
<evidence type="ECO:0000256" key="3">
    <source>
        <dbReference type="ARBA" id="ARBA00012438"/>
    </source>
</evidence>
<evidence type="ECO:0000256" key="5">
    <source>
        <dbReference type="ARBA" id="ARBA00022679"/>
    </source>
</evidence>
<feature type="transmembrane region" description="Helical" evidence="11">
    <location>
        <begin position="12"/>
        <end position="37"/>
    </location>
</feature>
<dbReference type="Proteomes" id="UP001161406">
    <property type="component" value="Unassembled WGS sequence"/>
</dbReference>
<reference evidence="13" key="2">
    <citation type="submission" date="2023-01" db="EMBL/GenBank/DDBJ databases">
        <title>Draft genome sequence of Devosia yakushimensis strain NBRC 103855.</title>
        <authorList>
            <person name="Sun Q."/>
            <person name="Mori K."/>
        </authorList>
    </citation>
    <scope>NUCLEOTIDE SEQUENCE</scope>
    <source>
        <strain evidence="13">NBRC 103855</strain>
    </source>
</reference>
<accession>A0ABQ5UMT2</accession>
<dbReference type="PRINTS" id="PR00344">
    <property type="entry name" value="BCTRLSENSOR"/>
</dbReference>
<keyword evidence="4" id="KW-0597">Phosphoprotein</keyword>